<organism evidence="1 2">
    <name type="scientific">Durusdinium trenchii</name>
    <dbReference type="NCBI Taxonomy" id="1381693"/>
    <lineage>
        <taxon>Eukaryota</taxon>
        <taxon>Sar</taxon>
        <taxon>Alveolata</taxon>
        <taxon>Dinophyceae</taxon>
        <taxon>Suessiales</taxon>
        <taxon>Symbiodiniaceae</taxon>
        <taxon>Durusdinium</taxon>
    </lineage>
</organism>
<comment type="caution">
    <text evidence="1">The sequence shown here is derived from an EMBL/GenBank/DDBJ whole genome shotgun (WGS) entry which is preliminary data.</text>
</comment>
<keyword evidence="2" id="KW-1185">Reference proteome</keyword>
<gene>
    <name evidence="1" type="ORF">SCF082_LOCUS11271</name>
</gene>
<sequence>MGCRIWDGLLLAGYISFHLFGGKCVAAFQGLVPVRQGRSAPKIDQRNTITKDDQLQMIEKEDQLKMFAKEPKEDQLKILDLEGQVQGWAHTYSGIQVQHHNLHAENISNYNITCVPKVWLLLSGLYRSLKYVRPSMLNMLQRSAGDCWFVTLLVSSYDGIDLAILQDDYQFFQGRFSFVSVIRSGIAKPKGYAYAVHWHGCWWIAQQIREALKGKAAMDPSSTIVLRHRPDECFRHCFDVEAAAAAFTRWRYLILGQPISADNGLTTNWATYSNLIAPGLAANRSSNLFLSAMSASWSKSEYCNGMLDPGECDHGIPYCLMNKNTAPCRPPVLLSWQQHCLCRLQGKGSSETSLCIDRKPPDLPLDACMDITKGTKCILPRSGWQKLPQQLLPPAWQLKGGLKDSGNVAYMRPTSKKGYQTCKAGRDL</sequence>
<dbReference type="EMBL" id="CAXAMM010006669">
    <property type="protein sequence ID" value="CAK9011852.1"/>
    <property type="molecule type" value="Genomic_DNA"/>
</dbReference>
<protein>
    <recommendedName>
        <fullName evidence="3">Calpain catalytic domain-containing protein</fullName>
    </recommendedName>
</protein>
<accession>A0ABP0JBY7</accession>
<reference evidence="1 2" key="1">
    <citation type="submission" date="2024-02" db="EMBL/GenBank/DDBJ databases">
        <authorList>
            <person name="Chen Y."/>
            <person name="Shah S."/>
            <person name="Dougan E. K."/>
            <person name="Thang M."/>
            <person name="Chan C."/>
        </authorList>
    </citation>
    <scope>NUCLEOTIDE SEQUENCE [LARGE SCALE GENOMIC DNA]</scope>
</reference>
<evidence type="ECO:0000313" key="2">
    <source>
        <dbReference type="Proteomes" id="UP001642464"/>
    </source>
</evidence>
<dbReference type="Proteomes" id="UP001642464">
    <property type="component" value="Unassembled WGS sequence"/>
</dbReference>
<proteinExistence type="predicted"/>
<evidence type="ECO:0000313" key="1">
    <source>
        <dbReference type="EMBL" id="CAK9011852.1"/>
    </source>
</evidence>
<evidence type="ECO:0008006" key="3">
    <source>
        <dbReference type="Google" id="ProtNLM"/>
    </source>
</evidence>
<name>A0ABP0JBY7_9DINO</name>